<dbReference type="OrthoDB" id="9805366at2"/>
<dbReference type="KEGG" id="lrs:PX52LOC_01475"/>
<dbReference type="InterPro" id="IPR002213">
    <property type="entry name" value="UDP_glucos_trans"/>
</dbReference>
<keyword evidence="4" id="KW-1185">Reference proteome</keyword>
<keyword evidence="3" id="KW-0808">Transferase</keyword>
<dbReference type="RefSeq" id="WP_149109471.1">
    <property type="nucleotide sequence ID" value="NZ_CP042425.1"/>
</dbReference>
<dbReference type="PANTHER" id="PTHR48050:SF13">
    <property type="entry name" value="STEROL 3-BETA-GLUCOSYLTRANSFERASE UGT80A2"/>
    <property type="match status" value="1"/>
</dbReference>
<evidence type="ECO:0000313" key="4">
    <source>
        <dbReference type="Proteomes" id="UP000324974"/>
    </source>
</evidence>
<reference evidence="4" key="1">
    <citation type="submission" date="2019-08" db="EMBL/GenBank/DDBJ databases">
        <title>Limnoglobus roseus gen. nov., sp. nov., a novel freshwater planctomycete with a giant genome from the family Gemmataceae.</title>
        <authorList>
            <person name="Kulichevskaya I.S."/>
            <person name="Naumoff D.G."/>
            <person name="Miroshnikov K."/>
            <person name="Ivanova A."/>
            <person name="Philippov D.A."/>
            <person name="Hakobyan A."/>
            <person name="Rijpstra I.C."/>
            <person name="Sinninghe Damste J.S."/>
            <person name="Liesack W."/>
            <person name="Dedysh S.N."/>
        </authorList>
    </citation>
    <scope>NUCLEOTIDE SEQUENCE [LARGE SCALE GENOMIC DNA]</scope>
    <source>
        <strain evidence="4">PX52</strain>
    </source>
</reference>
<dbReference type="GO" id="GO:0033072">
    <property type="term" value="P:vancomycin biosynthetic process"/>
    <property type="evidence" value="ECO:0007669"/>
    <property type="project" value="UniProtKB-ARBA"/>
</dbReference>
<protein>
    <submittedName>
        <fullName evidence="3">GT1 family glycosyltransferase</fullName>
    </submittedName>
</protein>
<dbReference type="SUPFAM" id="SSF53756">
    <property type="entry name" value="UDP-Glycosyltransferase/glycogen phosphorylase"/>
    <property type="match status" value="1"/>
</dbReference>
<dbReference type="Pfam" id="PF03033">
    <property type="entry name" value="Glyco_transf_28"/>
    <property type="match status" value="1"/>
</dbReference>
<dbReference type="Gene3D" id="3.40.50.2000">
    <property type="entry name" value="Glycogen Phosphorylase B"/>
    <property type="match status" value="2"/>
</dbReference>
<organism evidence="3 4">
    <name type="scientific">Limnoglobus roseus</name>
    <dbReference type="NCBI Taxonomy" id="2598579"/>
    <lineage>
        <taxon>Bacteria</taxon>
        <taxon>Pseudomonadati</taxon>
        <taxon>Planctomycetota</taxon>
        <taxon>Planctomycetia</taxon>
        <taxon>Gemmatales</taxon>
        <taxon>Gemmataceae</taxon>
        <taxon>Limnoglobus</taxon>
    </lineage>
</organism>
<dbReference type="PANTHER" id="PTHR48050">
    <property type="entry name" value="STEROL 3-BETA-GLUCOSYLTRANSFERASE"/>
    <property type="match status" value="1"/>
</dbReference>
<evidence type="ECO:0000259" key="2">
    <source>
        <dbReference type="Pfam" id="PF06722"/>
    </source>
</evidence>
<name>A0A5C1A7W8_9BACT</name>
<evidence type="ECO:0000313" key="3">
    <source>
        <dbReference type="EMBL" id="QEL14585.1"/>
    </source>
</evidence>
<sequence length="413" mass="45653">MNILLTPVGSHGDVHPFVGLGIALKQRGHSISLIAAEPYQPLAERHGFDFAQVGTSEEFQRMAHDPMLWHPSKSMRAVFNRELLEKYLPLAYGAIESRYVRGQTLLVGGSLAFAARIANEKLGIPLASVHLQPITILSVTDPPKFPGAPHTKYFPRWVRPLIYWYGERLVLDGFLAAPVNGFRATLGLPPVKRVWGKWRHSPQLILGLFPKWFATARDWPAHFHQTGFIRYDQGEAKALPPEVEEFLNAGEPPVVVSFGSAMRQGRPYFTAAAEACRRLGKRCMILAKNGDQIPPDLPAGCRQFDYAPFSLVFPRAAAVVHHGGIGTTAQCLAAGVPQFVMPLAFDQPDNADRLERLGVATSLLAAKFTADRATKKLDELLRNGRIKAVCESVRSKMEDDPLPRTCELIEGIV</sequence>
<dbReference type="InterPro" id="IPR010610">
    <property type="entry name" value="EryCIII-like_C"/>
</dbReference>
<dbReference type="GO" id="GO:0016758">
    <property type="term" value="F:hexosyltransferase activity"/>
    <property type="evidence" value="ECO:0007669"/>
    <property type="project" value="InterPro"/>
</dbReference>
<dbReference type="Proteomes" id="UP000324974">
    <property type="component" value="Chromosome"/>
</dbReference>
<dbReference type="InterPro" id="IPR050426">
    <property type="entry name" value="Glycosyltransferase_28"/>
</dbReference>
<gene>
    <name evidence="3" type="ORF">PX52LOC_01475</name>
</gene>
<dbReference type="CDD" id="cd03784">
    <property type="entry name" value="GT1_Gtf-like"/>
    <property type="match status" value="1"/>
</dbReference>
<dbReference type="AlphaFoldDB" id="A0A5C1A7W8"/>
<accession>A0A5C1A7W8</accession>
<feature type="domain" description="Glycosyltransferase family 28 N-terminal" evidence="1">
    <location>
        <begin position="3"/>
        <end position="133"/>
    </location>
</feature>
<dbReference type="EMBL" id="CP042425">
    <property type="protein sequence ID" value="QEL14585.1"/>
    <property type="molecule type" value="Genomic_DNA"/>
</dbReference>
<evidence type="ECO:0000259" key="1">
    <source>
        <dbReference type="Pfam" id="PF03033"/>
    </source>
</evidence>
<proteinExistence type="predicted"/>
<dbReference type="Pfam" id="PF06722">
    <property type="entry name" value="EryCIII-like_C"/>
    <property type="match status" value="1"/>
</dbReference>
<dbReference type="InterPro" id="IPR004276">
    <property type="entry name" value="GlycoTrans_28_N"/>
</dbReference>
<dbReference type="GO" id="GO:0005975">
    <property type="term" value="P:carbohydrate metabolic process"/>
    <property type="evidence" value="ECO:0007669"/>
    <property type="project" value="InterPro"/>
</dbReference>
<dbReference type="GO" id="GO:0008194">
    <property type="term" value="F:UDP-glycosyltransferase activity"/>
    <property type="evidence" value="ECO:0007669"/>
    <property type="project" value="InterPro"/>
</dbReference>
<feature type="domain" description="Erythromycin biosynthesis protein CIII-like C-terminal" evidence="2">
    <location>
        <begin position="296"/>
        <end position="404"/>
    </location>
</feature>